<name>A0A076MZM2_AMYME</name>
<dbReference type="Proteomes" id="UP000062973">
    <property type="component" value="Chromosome"/>
</dbReference>
<organism evidence="2 3">
    <name type="scientific">Amycolatopsis methanolica 239</name>
    <dbReference type="NCBI Taxonomy" id="1068978"/>
    <lineage>
        <taxon>Bacteria</taxon>
        <taxon>Bacillati</taxon>
        <taxon>Actinomycetota</taxon>
        <taxon>Actinomycetes</taxon>
        <taxon>Pseudonocardiales</taxon>
        <taxon>Pseudonocardiaceae</taxon>
        <taxon>Amycolatopsis</taxon>
        <taxon>Amycolatopsis methanolica group</taxon>
    </lineage>
</organism>
<evidence type="ECO:0008006" key="4">
    <source>
        <dbReference type="Google" id="ProtNLM"/>
    </source>
</evidence>
<dbReference type="RefSeq" id="WP_017983192.1">
    <property type="nucleotide sequence ID" value="NZ_AQUL01000001.1"/>
</dbReference>
<dbReference type="PATRIC" id="fig|1068978.7.peg.4567"/>
<proteinExistence type="predicted"/>
<dbReference type="AlphaFoldDB" id="A0A076MZM2"/>
<sequence>MADQDIIANIDKLIAEEHELRSRSVGGGLSDEDRTRMRRVEERLDQCWDLLRRRRAAREFGEDPDQAEARPVSEVESYRQ</sequence>
<evidence type="ECO:0000313" key="2">
    <source>
        <dbReference type="EMBL" id="AIJ24356.1"/>
    </source>
</evidence>
<dbReference type="eggNOG" id="ENOG5032YIY">
    <property type="taxonomic scope" value="Bacteria"/>
</dbReference>
<reference evidence="2 3" key="1">
    <citation type="submission" date="2014-07" db="EMBL/GenBank/DDBJ databases">
        <title>Whole Genome Sequence of the Amycolatopsis methanolica 239.</title>
        <authorList>
            <person name="Tang B."/>
        </authorList>
    </citation>
    <scope>NUCLEOTIDE SEQUENCE [LARGE SCALE GENOMIC DNA]</scope>
    <source>
        <strain evidence="2 3">239</strain>
    </source>
</reference>
<evidence type="ECO:0000256" key="1">
    <source>
        <dbReference type="SAM" id="MobiDB-lite"/>
    </source>
</evidence>
<accession>A0A076MZM2</accession>
<dbReference type="KEGG" id="amq:AMETH_4264"/>
<keyword evidence="3" id="KW-1185">Reference proteome</keyword>
<feature type="region of interest" description="Disordered" evidence="1">
    <location>
        <begin position="59"/>
        <end position="80"/>
    </location>
</feature>
<dbReference type="InterPro" id="IPR020311">
    <property type="entry name" value="Uncharacterised_Rv0898c"/>
</dbReference>
<evidence type="ECO:0000313" key="3">
    <source>
        <dbReference type="Proteomes" id="UP000062973"/>
    </source>
</evidence>
<dbReference type="STRING" id="1068978.AMETH_4264"/>
<protein>
    <recommendedName>
        <fullName evidence="4">DUF2630 family protein</fullName>
    </recommendedName>
</protein>
<gene>
    <name evidence="2" type="ORF">AMETH_4264</name>
</gene>
<dbReference type="EMBL" id="CP009110">
    <property type="protein sequence ID" value="AIJ24356.1"/>
    <property type="molecule type" value="Genomic_DNA"/>
</dbReference>
<dbReference type="Pfam" id="PF10944">
    <property type="entry name" value="DUF2630"/>
    <property type="match status" value="1"/>
</dbReference>
<dbReference type="HOGENOM" id="CLU_175454_0_0_11"/>
<dbReference type="OrthoDB" id="7376174at2"/>